<evidence type="ECO:0000256" key="1">
    <source>
        <dbReference type="ARBA" id="ARBA00022722"/>
    </source>
</evidence>
<keyword evidence="2" id="KW-0378">Hydrolase</keyword>
<dbReference type="GO" id="GO:0017108">
    <property type="term" value="F:5'-flap endonuclease activity"/>
    <property type="evidence" value="ECO:0007669"/>
    <property type="project" value="TreeGrafter"/>
</dbReference>
<dbReference type="SMART" id="SM00484">
    <property type="entry name" value="XPGI"/>
    <property type="match status" value="1"/>
</dbReference>
<accession>A0A8H7DEC2</accession>
<dbReference type="CDD" id="cd09870">
    <property type="entry name" value="PIN_YEN1"/>
    <property type="match status" value="1"/>
</dbReference>
<evidence type="ECO:0000313" key="5">
    <source>
        <dbReference type="EMBL" id="KAF7369882.1"/>
    </source>
</evidence>
<sequence>MHLFHRCQRRPQAKDTPTLIVHTSSTASPYRITGFASNAPLPPLPTMTSSQIGPRSNLIEDAAEKYNFFDFTVKEGVSPSGQFQPIIMGVDASIWMYQAERALNYGNTQAGPNPELRILYNRLASLLELPLRIVFVFDGPMRPDVKRGTRVLTHGHPLTAQFQELISHFGYHSHTAPGEADAELGRLASESLIDIVQTTDSDIFLFGAPRVIYTPKKKYNGNNVTLYTTEKMFITPDVSLTRGGILLIALLSGGDYDKGLLGCGIATAHAIAQGNLGDLLLDKALESPTPDSCLFGTIATAIAKTPSFPDIGVIFAYVHPITSWTNYSLPPYYTWGPARPNLTAIARFCQRQFAWNAATLANKFSKGLFFGIALQSFLKPYNLHALVEAHINAGRGLNDDFHCLDDDFPRSAVLEVLNTKSVNNQSLKQVQMSTNALSLRVKAGITDGSGFSPPTLMVKWIPAPIIDFAFPDLVSRQSPGSAKHKTTAPRSKRPHSKPHTRAPVAGPSRISGV</sequence>
<dbReference type="OrthoDB" id="3005703at2759"/>
<dbReference type="InterPro" id="IPR006086">
    <property type="entry name" value="XPG-I_dom"/>
</dbReference>
<dbReference type="SUPFAM" id="SSF47807">
    <property type="entry name" value="5' to 3' exonuclease, C-terminal subdomain"/>
    <property type="match status" value="1"/>
</dbReference>
<dbReference type="AlphaFoldDB" id="A0A8H7DEC2"/>
<keyword evidence="1" id="KW-0540">Nuclease</keyword>
<feature type="compositionally biased region" description="Basic residues" evidence="3">
    <location>
        <begin position="482"/>
        <end position="500"/>
    </location>
</feature>
<reference evidence="5" key="1">
    <citation type="submission" date="2020-05" db="EMBL/GenBank/DDBJ databases">
        <title>Mycena genomes resolve the evolution of fungal bioluminescence.</title>
        <authorList>
            <person name="Tsai I.J."/>
        </authorList>
    </citation>
    <scope>NUCLEOTIDE SEQUENCE</scope>
    <source>
        <strain evidence="5">160909Yilan</strain>
    </source>
</reference>
<dbReference type="Gene3D" id="3.40.50.1010">
    <property type="entry name" value="5'-nuclease"/>
    <property type="match status" value="2"/>
</dbReference>
<evidence type="ECO:0000313" key="6">
    <source>
        <dbReference type="Proteomes" id="UP000623467"/>
    </source>
</evidence>
<evidence type="ECO:0000259" key="4">
    <source>
        <dbReference type="SMART" id="SM00484"/>
    </source>
</evidence>
<evidence type="ECO:0000256" key="2">
    <source>
        <dbReference type="ARBA" id="ARBA00022801"/>
    </source>
</evidence>
<name>A0A8H7DEC2_9AGAR</name>
<dbReference type="PANTHER" id="PTHR11081:SF75">
    <property type="entry name" value="ENDONUCLEASE, PUTATIVE (AFU_ORTHOLOGUE AFUA_3G13260)-RELATED"/>
    <property type="match status" value="1"/>
</dbReference>
<dbReference type="Pfam" id="PF00752">
    <property type="entry name" value="XPG_N"/>
    <property type="match status" value="1"/>
</dbReference>
<dbReference type="InterPro" id="IPR006084">
    <property type="entry name" value="XPG/Rad2"/>
</dbReference>
<feature type="region of interest" description="Disordered" evidence="3">
    <location>
        <begin position="477"/>
        <end position="513"/>
    </location>
</feature>
<evidence type="ECO:0000256" key="3">
    <source>
        <dbReference type="SAM" id="MobiDB-lite"/>
    </source>
</evidence>
<dbReference type="PANTHER" id="PTHR11081">
    <property type="entry name" value="FLAP ENDONUCLEASE FAMILY MEMBER"/>
    <property type="match status" value="1"/>
</dbReference>
<comment type="caution">
    <text evidence="5">The sequence shown here is derived from an EMBL/GenBank/DDBJ whole genome shotgun (WGS) entry which is preliminary data.</text>
</comment>
<gene>
    <name evidence="5" type="ORF">MSAN_00617500</name>
</gene>
<proteinExistence type="predicted"/>
<dbReference type="Pfam" id="PF00867">
    <property type="entry name" value="XPG_I"/>
    <property type="match status" value="1"/>
</dbReference>
<organism evidence="5 6">
    <name type="scientific">Mycena sanguinolenta</name>
    <dbReference type="NCBI Taxonomy" id="230812"/>
    <lineage>
        <taxon>Eukaryota</taxon>
        <taxon>Fungi</taxon>
        <taxon>Dikarya</taxon>
        <taxon>Basidiomycota</taxon>
        <taxon>Agaricomycotina</taxon>
        <taxon>Agaricomycetes</taxon>
        <taxon>Agaricomycetidae</taxon>
        <taxon>Agaricales</taxon>
        <taxon>Marasmiineae</taxon>
        <taxon>Mycenaceae</taxon>
        <taxon>Mycena</taxon>
    </lineage>
</organism>
<dbReference type="InterPro" id="IPR029060">
    <property type="entry name" value="PIN-like_dom_sf"/>
</dbReference>
<feature type="domain" description="XPG-I" evidence="4">
    <location>
        <begin position="167"/>
        <end position="240"/>
    </location>
</feature>
<keyword evidence="6" id="KW-1185">Reference proteome</keyword>
<dbReference type="EMBL" id="JACAZH010000004">
    <property type="protein sequence ID" value="KAF7369882.1"/>
    <property type="molecule type" value="Genomic_DNA"/>
</dbReference>
<dbReference type="PRINTS" id="PR00853">
    <property type="entry name" value="XPGRADSUPER"/>
</dbReference>
<protein>
    <recommendedName>
        <fullName evidence="4">XPG-I domain-containing protein</fullName>
    </recommendedName>
</protein>
<dbReference type="GO" id="GO:0006281">
    <property type="term" value="P:DNA repair"/>
    <property type="evidence" value="ECO:0007669"/>
    <property type="project" value="UniProtKB-ARBA"/>
</dbReference>
<dbReference type="InterPro" id="IPR036279">
    <property type="entry name" value="5-3_exonuclease_C_sf"/>
</dbReference>
<dbReference type="InterPro" id="IPR006085">
    <property type="entry name" value="XPG_DNA_repair_N"/>
</dbReference>
<dbReference type="Proteomes" id="UP000623467">
    <property type="component" value="Unassembled WGS sequence"/>
</dbReference>
<dbReference type="SUPFAM" id="SSF88723">
    <property type="entry name" value="PIN domain-like"/>
    <property type="match status" value="1"/>
</dbReference>